<dbReference type="InterPro" id="IPR041205">
    <property type="entry name" value="ScsC_N"/>
</dbReference>
<dbReference type="InterPro" id="IPR013766">
    <property type="entry name" value="Thioredoxin_domain"/>
</dbReference>
<evidence type="ECO:0000256" key="3">
    <source>
        <dbReference type="ARBA" id="ARBA00022729"/>
    </source>
</evidence>
<sequence>MRSLARRMSEFHGEARVRSAAAWRRALVCGAAACALAAAVAVPAARAEDAAKLDRPAIEAIVKDYLLQHPEVIEDAINVLQERRATAEAEKQRQAVSANSDAILSAPQNAVLGNPKGDVTLVEFFDYNCGYCKRALPDMLGLINDDKKLKVVLKDYPILSPGSIEAASVAIAVKKQIQGDKFLEFHKELLASRGQVGKDRALEVAKDVGIDMKKLQADMAEQGVRTAIGENLRLGDTLGVSGTPSYILAGEVVSGAIGYDALKAKIDAVRQCGKTLC</sequence>
<comment type="similarity">
    <text evidence="2">Belongs to the thioredoxin family. DsbA subfamily.</text>
</comment>
<dbReference type="InterPro" id="IPR012336">
    <property type="entry name" value="Thioredoxin-like_fold"/>
</dbReference>
<keyword evidence="4" id="KW-0560">Oxidoreductase</keyword>
<protein>
    <submittedName>
        <fullName evidence="8">Protein-disulfide isomerase</fullName>
    </submittedName>
</protein>
<dbReference type="Gene3D" id="3.40.30.10">
    <property type="entry name" value="Glutaredoxin"/>
    <property type="match status" value="1"/>
</dbReference>
<dbReference type="RefSeq" id="WP_307272043.1">
    <property type="nucleotide sequence ID" value="NZ_JAUSVX010000003.1"/>
</dbReference>
<dbReference type="Pfam" id="PF13462">
    <property type="entry name" value="Thioredoxin_4"/>
    <property type="match status" value="1"/>
</dbReference>
<dbReference type="Pfam" id="PF18312">
    <property type="entry name" value="ScsC_N"/>
    <property type="match status" value="1"/>
</dbReference>
<proteinExistence type="inferred from homology"/>
<dbReference type="CDD" id="cd03023">
    <property type="entry name" value="DsbA_Com1_like"/>
    <property type="match status" value="1"/>
</dbReference>
<comment type="function">
    <text evidence="1">May be required for disulfide bond formation in some proteins.</text>
</comment>
<dbReference type="EMBL" id="JAUSVX010000003">
    <property type="protein sequence ID" value="MDQ0469380.1"/>
    <property type="molecule type" value="Genomic_DNA"/>
</dbReference>
<dbReference type="PROSITE" id="PS51352">
    <property type="entry name" value="THIOREDOXIN_2"/>
    <property type="match status" value="1"/>
</dbReference>
<accession>A0ABU0J6X0</accession>
<evidence type="ECO:0000259" key="7">
    <source>
        <dbReference type="PROSITE" id="PS51352"/>
    </source>
</evidence>
<evidence type="ECO:0000256" key="2">
    <source>
        <dbReference type="ARBA" id="ARBA00005791"/>
    </source>
</evidence>
<name>A0ABU0J6X0_9HYPH</name>
<evidence type="ECO:0000256" key="6">
    <source>
        <dbReference type="ARBA" id="ARBA00023284"/>
    </source>
</evidence>
<evidence type="ECO:0000256" key="1">
    <source>
        <dbReference type="ARBA" id="ARBA00003565"/>
    </source>
</evidence>
<reference evidence="8 9" key="1">
    <citation type="submission" date="2023-07" db="EMBL/GenBank/DDBJ databases">
        <title>Genomic Encyclopedia of Type Strains, Phase IV (KMG-IV): sequencing the most valuable type-strain genomes for metagenomic binning, comparative biology and taxonomic classification.</title>
        <authorList>
            <person name="Goeker M."/>
        </authorList>
    </citation>
    <scope>NUCLEOTIDE SEQUENCE [LARGE SCALE GENOMIC DNA]</scope>
    <source>
        <strain evidence="8 9">DSM 19619</strain>
    </source>
</reference>
<dbReference type="PANTHER" id="PTHR13887">
    <property type="entry name" value="GLUTATHIONE S-TRANSFERASE KAPPA"/>
    <property type="match status" value="1"/>
</dbReference>
<dbReference type="Proteomes" id="UP001242480">
    <property type="component" value="Unassembled WGS sequence"/>
</dbReference>
<keyword evidence="9" id="KW-1185">Reference proteome</keyword>
<organism evidence="8 9">
    <name type="scientific">Labrys wisconsinensis</name>
    <dbReference type="NCBI Taxonomy" id="425677"/>
    <lineage>
        <taxon>Bacteria</taxon>
        <taxon>Pseudomonadati</taxon>
        <taxon>Pseudomonadota</taxon>
        <taxon>Alphaproteobacteria</taxon>
        <taxon>Hyphomicrobiales</taxon>
        <taxon>Xanthobacteraceae</taxon>
        <taxon>Labrys</taxon>
    </lineage>
</organism>
<evidence type="ECO:0000313" key="8">
    <source>
        <dbReference type="EMBL" id="MDQ0469380.1"/>
    </source>
</evidence>
<keyword evidence="3" id="KW-0732">Signal</keyword>
<dbReference type="PANTHER" id="PTHR13887:SF14">
    <property type="entry name" value="DISULFIDE BOND FORMATION PROTEIN D"/>
    <property type="match status" value="1"/>
</dbReference>
<comment type="caution">
    <text evidence="8">The sequence shown here is derived from an EMBL/GenBank/DDBJ whole genome shotgun (WGS) entry which is preliminary data.</text>
</comment>
<dbReference type="InterPro" id="IPR036249">
    <property type="entry name" value="Thioredoxin-like_sf"/>
</dbReference>
<evidence type="ECO:0000256" key="5">
    <source>
        <dbReference type="ARBA" id="ARBA00023157"/>
    </source>
</evidence>
<keyword evidence="5" id="KW-1015">Disulfide bond</keyword>
<gene>
    <name evidence="8" type="ORF">QO011_002391</name>
</gene>
<keyword evidence="6" id="KW-0676">Redox-active center</keyword>
<feature type="domain" description="Thioredoxin" evidence="7">
    <location>
        <begin position="81"/>
        <end position="271"/>
    </location>
</feature>
<keyword evidence="8" id="KW-0413">Isomerase</keyword>
<evidence type="ECO:0000256" key="4">
    <source>
        <dbReference type="ARBA" id="ARBA00023002"/>
    </source>
</evidence>
<evidence type="ECO:0000313" key="9">
    <source>
        <dbReference type="Proteomes" id="UP001242480"/>
    </source>
</evidence>
<dbReference type="GO" id="GO:0016853">
    <property type="term" value="F:isomerase activity"/>
    <property type="evidence" value="ECO:0007669"/>
    <property type="project" value="UniProtKB-KW"/>
</dbReference>
<dbReference type="SUPFAM" id="SSF52833">
    <property type="entry name" value="Thioredoxin-like"/>
    <property type="match status" value="1"/>
</dbReference>